<evidence type="ECO:0000256" key="1">
    <source>
        <dbReference type="SAM" id="MobiDB-lite"/>
    </source>
</evidence>
<dbReference type="Proteomes" id="UP000827889">
    <property type="component" value="Chromosome 5"/>
</dbReference>
<sequence>MKERLSASRRNGSVRGEILCARNILEFHLLWNTTDFWWEYDWVEYSEQQILRNQISVDSLVCFWNLWKEKIVRIIKCVGCAEMLGEKESRCYWEFCLNYFGVLEQQDNLQGTYHLLNADADWVRNIDNRFLQRNGQLVALELQQLVSAVQKYWHSELTSVGMKLLAKLDALYDFSVESSLSNFWQSRCLALLHDVAKKFLGELNCLNDSSRFGRALQDFIEKSSRRYFSHVFPLDWRTSSTQNMISLRGSEASRHLLREIMNMRISKTHFSHGNMGKLATLFFGSGMLDNESYGRIAQSFEGSTSWKAFMECVCQDVQSDLPQASDDSKPVEFSLAWNLYGALADTYRANWRIERDYITPICFLYLLERLLILLSCSKGKFYATKSSLVEWLICHEGLAKPSFTFNLGNCLEPIIGFVTSTIQQLLCDKGETIEWIRRSNLNVTMYYPLLVLKLVLLVCLLHLNFGIDPHFLVDLLEKSWISEQLPPEFRRILLRRWRLNFQKNSMGILAEAFEKVDDPLVITNSAADCSSCPHAIILDVKSNRCKEEIMKVLFPKDGSAVSSCKSRNLTEFSKDSSSSSNSAAPVVHLDGANTSSLPEQETGIAKEEEKSEAVEAQKTSDVKKDEQASSSSFSHTGVVGNRNKNKGNCKSNGKQNKKGRGKKK</sequence>
<dbReference type="PANTHER" id="PTHR21529:SF4">
    <property type="entry name" value="TPR AND ANKYRIN REPEAT-CONTAINING PROTEIN 1"/>
    <property type="match status" value="1"/>
</dbReference>
<feature type="compositionally biased region" description="Low complexity" evidence="1">
    <location>
        <begin position="640"/>
        <end position="654"/>
    </location>
</feature>
<accession>A0ABM3HFP7</accession>
<dbReference type="InterPro" id="IPR039904">
    <property type="entry name" value="TRANK1"/>
</dbReference>
<evidence type="ECO:0000313" key="4">
    <source>
        <dbReference type="RefSeq" id="XP_048135431.1"/>
    </source>
</evidence>
<reference evidence="3 4" key="1">
    <citation type="submission" date="2025-05" db="UniProtKB">
        <authorList>
            <consortium name="RefSeq"/>
        </authorList>
    </citation>
    <scope>IDENTIFICATION</scope>
    <source>
        <tissue evidence="3 4">Leaf</tissue>
    </source>
</reference>
<evidence type="ECO:0000313" key="2">
    <source>
        <dbReference type="Proteomes" id="UP000827889"/>
    </source>
</evidence>
<organism evidence="2 3">
    <name type="scientific">Rhodamnia argentea</name>
    <dbReference type="NCBI Taxonomy" id="178133"/>
    <lineage>
        <taxon>Eukaryota</taxon>
        <taxon>Viridiplantae</taxon>
        <taxon>Streptophyta</taxon>
        <taxon>Embryophyta</taxon>
        <taxon>Tracheophyta</taxon>
        <taxon>Spermatophyta</taxon>
        <taxon>Magnoliopsida</taxon>
        <taxon>eudicotyledons</taxon>
        <taxon>Gunneridae</taxon>
        <taxon>Pentapetalae</taxon>
        <taxon>rosids</taxon>
        <taxon>malvids</taxon>
        <taxon>Myrtales</taxon>
        <taxon>Myrtaceae</taxon>
        <taxon>Myrtoideae</taxon>
        <taxon>Myrteae</taxon>
        <taxon>Australasian group</taxon>
        <taxon>Rhodamnia</taxon>
    </lineage>
</organism>
<protein>
    <submittedName>
        <fullName evidence="3 4">Uncharacterized protein LOC115732055</fullName>
    </submittedName>
</protein>
<dbReference type="RefSeq" id="XP_048135429.1">
    <property type="nucleotide sequence ID" value="XM_048279472.1"/>
</dbReference>
<evidence type="ECO:0000313" key="3">
    <source>
        <dbReference type="RefSeq" id="XP_048135429.1"/>
    </source>
</evidence>
<feature type="compositionally biased region" description="Basic residues" evidence="1">
    <location>
        <begin position="655"/>
        <end position="664"/>
    </location>
</feature>
<dbReference type="RefSeq" id="XP_048135431.1">
    <property type="nucleotide sequence ID" value="XM_048279474.1"/>
</dbReference>
<feature type="region of interest" description="Disordered" evidence="1">
    <location>
        <begin position="571"/>
        <end position="664"/>
    </location>
</feature>
<dbReference type="PANTHER" id="PTHR21529">
    <property type="entry name" value="MAMMARY TURMOR VIRUS RECEPTOR HOMOLOG 1, 2 MTVR1, 2"/>
    <property type="match status" value="1"/>
</dbReference>
<proteinExistence type="predicted"/>
<feature type="compositionally biased region" description="Basic and acidic residues" evidence="1">
    <location>
        <begin position="604"/>
        <end position="627"/>
    </location>
</feature>
<keyword evidence="2" id="KW-1185">Reference proteome</keyword>
<name>A0ABM3HFP7_9MYRT</name>
<gene>
    <name evidence="3 4" type="primary">LOC115732055</name>
</gene>
<dbReference type="GeneID" id="115732055"/>